<reference evidence="5" key="1">
    <citation type="submission" date="2014-12" db="EMBL/GenBank/DDBJ databases">
        <title>Insight into the proteome of Arion vulgaris.</title>
        <authorList>
            <person name="Aradska J."/>
            <person name="Bulat T."/>
            <person name="Smidak R."/>
            <person name="Sarate P."/>
            <person name="Gangsoo J."/>
            <person name="Sialana F."/>
            <person name="Bilban M."/>
            <person name="Lubec G."/>
        </authorList>
    </citation>
    <scope>NUCLEOTIDE SEQUENCE</scope>
    <source>
        <tissue evidence="5">Skin</tissue>
    </source>
</reference>
<sequence length="149" mass="16157">PPSSTSVHSSSPQGSTRGDGESNNDEDDDDHKDSKYSKDIFTVSATKELGLVLKRSSVDASLLQKEVKPSPVALDTNMNGSKIVEQTRGQGLIHRSLSSILGEDHAPPQPPVGPYPPLPKDSLNPPTPSVYLDNRKDAFSIQLQQFCYQ</sequence>
<proteinExistence type="inferred from homology"/>
<feature type="compositionally biased region" description="Low complexity" evidence="4">
    <location>
        <begin position="1"/>
        <end position="15"/>
    </location>
</feature>
<name>A0A0B6YEH3_9EUPU</name>
<evidence type="ECO:0000256" key="1">
    <source>
        <dbReference type="ARBA" id="ARBA00004123"/>
    </source>
</evidence>
<evidence type="ECO:0000256" key="4">
    <source>
        <dbReference type="SAM" id="MobiDB-lite"/>
    </source>
</evidence>
<evidence type="ECO:0000256" key="3">
    <source>
        <dbReference type="ARBA" id="ARBA00034483"/>
    </source>
</evidence>
<dbReference type="AlphaFoldDB" id="A0A0B6YEH3"/>
<feature type="region of interest" description="Disordered" evidence="4">
    <location>
        <begin position="1"/>
        <end position="40"/>
    </location>
</feature>
<organism evidence="5">
    <name type="scientific">Arion vulgaris</name>
    <dbReference type="NCBI Taxonomy" id="1028688"/>
    <lineage>
        <taxon>Eukaryota</taxon>
        <taxon>Metazoa</taxon>
        <taxon>Spiralia</taxon>
        <taxon>Lophotrochozoa</taxon>
        <taxon>Mollusca</taxon>
        <taxon>Gastropoda</taxon>
        <taxon>Heterobranchia</taxon>
        <taxon>Euthyneura</taxon>
        <taxon>Panpulmonata</taxon>
        <taxon>Eupulmonata</taxon>
        <taxon>Stylommatophora</taxon>
        <taxon>Helicina</taxon>
        <taxon>Arionoidea</taxon>
        <taxon>Arionidae</taxon>
        <taxon>Arion</taxon>
    </lineage>
</organism>
<accession>A0A0B6YEH3</accession>
<keyword evidence="2" id="KW-0539">Nucleus</keyword>
<dbReference type="GO" id="GO:0031490">
    <property type="term" value="F:chromatin DNA binding"/>
    <property type="evidence" value="ECO:0007669"/>
    <property type="project" value="TreeGrafter"/>
</dbReference>
<feature type="non-terminal residue" evidence="5">
    <location>
        <position position="1"/>
    </location>
</feature>
<dbReference type="PANTHER" id="PTHR14017:SF1">
    <property type="entry name" value="LD02225P"/>
    <property type="match status" value="1"/>
</dbReference>
<evidence type="ECO:0000313" key="5">
    <source>
        <dbReference type="EMBL" id="CEK53900.1"/>
    </source>
</evidence>
<dbReference type="InterPro" id="IPR051630">
    <property type="entry name" value="Corepressor-Demethylase"/>
</dbReference>
<dbReference type="GO" id="GO:0010468">
    <property type="term" value="P:regulation of gene expression"/>
    <property type="evidence" value="ECO:0007669"/>
    <property type="project" value="TreeGrafter"/>
</dbReference>
<gene>
    <name evidence="5" type="primary">ORF21509</name>
</gene>
<feature type="compositionally biased region" description="Pro residues" evidence="4">
    <location>
        <begin position="107"/>
        <end position="119"/>
    </location>
</feature>
<comment type="similarity">
    <text evidence="3">Belongs to the UTX family.</text>
</comment>
<dbReference type="GO" id="GO:0071558">
    <property type="term" value="F:histone H3K27me2/H3K27me3 demethylase activity"/>
    <property type="evidence" value="ECO:0007669"/>
    <property type="project" value="TreeGrafter"/>
</dbReference>
<dbReference type="GO" id="GO:0000978">
    <property type="term" value="F:RNA polymerase II cis-regulatory region sequence-specific DNA binding"/>
    <property type="evidence" value="ECO:0007669"/>
    <property type="project" value="TreeGrafter"/>
</dbReference>
<dbReference type="Gene3D" id="2.60.120.650">
    <property type="entry name" value="Cupin"/>
    <property type="match status" value="1"/>
</dbReference>
<feature type="non-terminal residue" evidence="5">
    <location>
        <position position="149"/>
    </location>
</feature>
<dbReference type="EMBL" id="HACG01007035">
    <property type="protein sequence ID" value="CEK53900.1"/>
    <property type="molecule type" value="Transcribed_RNA"/>
</dbReference>
<dbReference type="GO" id="GO:0044666">
    <property type="term" value="C:MLL3/4 complex"/>
    <property type="evidence" value="ECO:0007669"/>
    <property type="project" value="TreeGrafter"/>
</dbReference>
<protein>
    <submittedName>
        <fullName evidence="5">Uncharacterized protein</fullName>
    </submittedName>
</protein>
<comment type="subcellular location">
    <subcellularLocation>
        <location evidence="1">Nucleus</location>
    </subcellularLocation>
</comment>
<feature type="region of interest" description="Disordered" evidence="4">
    <location>
        <begin position="101"/>
        <end position="129"/>
    </location>
</feature>
<evidence type="ECO:0000256" key="2">
    <source>
        <dbReference type="ARBA" id="ARBA00023242"/>
    </source>
</evidence>
<dbReference type="PANTHER" id="PTHR14017">
    <property type="entry name" value="LYSINE-SPECIFIC DEMETHYLASE"/>
    <property type="match status" value="1"/>
</dbReference>